<protein>
    <submittedName>
        <fullName evidence="2">DKNYY domain-containing protein</fullName>
    </submittedName>
</protein>
<gene>
    <name evidence="2" type="ORF">HX822_31330</name>
</gene>
<keyword evidence="1" id="KW-0732">Signal</keyword>
<evidence type="ECO:0000313" key="3">
    <source>
        <dbReference type="Proteomes" id="UP000531950"/>
    </source>
</evidence>
<evidence type="ECO:0000256" key="1">
    <source>
        <dbReference type="SAM" id="SignalP"/>
    </source>
</evidence>
<comment type="caution">
    <text evidence="2">The sequence shown here is derived from an EMBL/GenBank/DDBJ whole genome shotgun (WGS) entry which is preliminary data.</text>
</comment>
<evidence type="ECO:0000313" key="2">
    <source>
        <dbReference type="EMBL" id="NWE17451.1"/>
    </source>
</evidence>
<organism evidence="2 3">
    <name type="scientific">Pseudomonas yamanorum</name>
    <dbReference type="NCBI Taxonomy" id="515393"/>
    <lineage>
        <taxon>Bacteria</taxon>
        <taxon>Pseudomonadati</taxon>
        <taxon>Pseudomonadota</taxon>
        <taxon>Gammaproteobacteria</taxon>
        <taxon>Pseudomonadales</taxon>
        <taxon>Pseudomonadaceae</taxon>
        <taxon>Pseudomonas</taxon>
    </lineage>
</organism>
<feature type="signal peptide" evidence="1">
    <location>
        <begin position="1"/>
        <end position="25"/>
    </location>
</feature>
<name>A0A7Y8EMK9_9PSED</name>
<dbReference type="Proteomes" id="UP000531950">
    <property type="component" value="Unassembled WGS sequence"/>
</dbReference>
<feature type="chain" id="PRO_5031286555" evidence="1">
    <location>
        <begin position="26"/>
        <end position="314"/>
    </location>
</feature>
<sequence>MKLEYCSIRVVRIVLLVLIAADVLAAPADSKLEADEKFDVCREFTNGVQGECTRNLKYISAHYVVKAGSVYWMRKEESYERPCLIGPGAFFHNLLSLKCMRSKDNRSVSVQKRYLDRVAKYSQAFQSLDGSEFLLENWQRVQLANYAKDQSAVYYKGQSIKGADPRFFSVIFPFGNHPRWDKYSVSQSSKVLFLDGRENKYVDLSKFRAFTPVQCPGQGLHLCTKRRELDDFFKYGNWGGGLLGWIGDDIVFLVNSKVVRFYNMASPEMFMFASNSRMYVFTRGRFYEVAEPRGNLFEYTLIYMDVEYFKNNNY</sequence>
<accession>A0A7Y8EMK9</accession>
<dbReference type="AlphaFoldDB" id="A0A7Y8EMK9"/>
<proteinExistence type="predicted"/>
<dbReference type="EMBL" id="JACARG010000083">
    <property type="protein sequence ID" value="NWE17451.1"/>
    <property type="molecule type" value="Genomic_DNA"/>
</dbReference>
<reference evidence="2 3" key="1">
    <citation type="submission" date="2020-04" db="EMBL/GenBank/DDBJ databases">
        <title>Molecular characterization of pseudomonads from Agaricus bisporus reveal novel blotch 2 pathogens in Western Europe.</title>
        <authorList>
            <person name="Taparia T."/>
            <person name="Krijger M."/>
            <person name="Haynes E."/>
            <person name="Elpinstone J.G."/>
            <person name="Noble R."/>
            <person name="Van Der Wolf J."/>
        </authorList>
    </citation>
    <scope>NUCLEOTIDE SEQUENCE [LARGE SCALE GENOMIC DNA]</scope>
    <source>
        <strain evidence="2 3">IPO3782</strain>
    </source>
</reference>
<dbReference type="RefSeq" id="WP_177079970.1">
    <property type="nucleotide sequence ID" value="NZ_JACARG010000083.1"/>
</dbReference>